<dbReference type="EMBL" id="JBHSMA010000012">
    <property type="protein sequence ID" value="MFC5412433.1"/>
    <property type="molecule type" value="Genomic_DNA"/>
</dbReference>
<keyword evidence="3" id="KW-1185">Reference proteome</keyword>
<evidence type="ECO:0000313" key="3">
    <source>
        <dbReference type="Proteomes" id="UP001596106"/>
    </source>
</evidence>
<dbReference type="Pfam" id="PF20205">
    <property type="entry name" value="DUF6567"/>
    <property type="match status" value="1"/>
</dbReference>
<dbReference type="Proteomes" id="UP001596106">
    <property type="component" value="Unassembled WGS sequence"/>
</dbReference>
<gene>
    <name evidence="2" type="ORF">ACFPMF_24120</name>
</gene>
<protein>
    <submittedName>
        <fullName evidence="2">DUF6567 family protein</fullName>
    </submittedName>
</protein>
<feature type="signal peptide" evidence="1">
    <location>
        <begin position="1"/>
        <end position="22"/>
    </location>
</feature>
<dbReference type="InterPro" id="IPR046697">
    <property type="entry name" value="DUF6567"/>
</dbReference>
<evidence type="ECO:0000313" key="2">
    <source>
        <dbReference type="EMBL" id="MFC5412433.1"/>
    </source>
</evidence>
<feature type="chain" id="PRO_5045967424" evidence="1">
    <location>
        <begin position="23"/>
        <end position="114"/>
    </location>
</feature>
<accession>A0ABW0II46</accession>
<name>A0ABW0II46_9BACT</name>
<organism evidence="2 3">
    <name type="scientific">Larkinella bovis</name>
    <dbReference type="NCBI Taxonomy" id="683041"/>
    <lineage>
        <taxon>Bacteria</taxon>
        <taxon>Pseudomonadati</taxon>
        <taxon>Bacteroidota</taxon>
        <taxon>Cytophagia</taxon>
        <taxon>Cytophagales</taxon>
        <taxon>Spirosomataceae</taxon>
        <taxon>Larkinella</taxon>
    </lineage>
</organism>
<sequence length="114" mass="12416">MRKLSFLLFVILSVLFQSCAFHYGALSDSASLSYPNFTIVRSNIQGSAKTLKVVGLGGLARNAIVADAKKNLLAKYPLKENQALANVSVDFKTSLLFIVQTKTCIVTADIVEFK</sequence>
<dbReference type="RefSeq" id="WP_379849935.1">
    <property type="nucleotide sequence ID" value="NZ_JBHSMA010000012.1"/>
</dbReference>
<keyword evidence="1" id="KW-0732">Signal</keyword>
<proteinExistence type="predicted"/>
<evidence type="ECO:0000256" key="1">
    <source>
        <dbReference type="SAM" id="SignalP"/>
    </source>
</evidence>
<comment type="caution">
    <text evidence="2">The sequence shown here is derived from an EMBL/GenBank/DDBJ whole genome shotgun (WGS) entry which is preliminary data.</text>
</comment>
<reference evidence="3" key="1">
    <citation type="journal article" date="2019" name="Int. J. Syst. Evol. Microbiol.">
        <title>The Global Catalogue of Microorganisms (GCM) 10K type strain sequencing project: providing services to taxonomists for standard genome sequencing and annotation.</title>
        <authorList>
            <consortium name="The Broad Institute Genomics Platform"/>
            <consortium name="The Broad Institute Genome Sequencing Center for Infectious Disease"/>
            <person name="Wu L."/>
            <person name="Ma J."/>
        </authorList>
    </citation>
    <scope>NUCLEOTIDE SEQUENCE [LARGE SCALE GENOMIC DNA]</scope>
    <source>
        <strain evidence="3">CCUG 55250</strain>
    </source>
</reference>
<dbReference type="PROSITE" id="PS51257">
    <property type="entry name" value="PROKAR_LIPOPROTEIN"/>
    <property type="match status" value="1"/>
</dbReference>